<organism evidence="1 2">
    <name type="scientific">Testicularia cyperi</name>
    <dbReference type="NCBI Taxonomy" id="1882483"/>
    <lineage>
        <taxon>Eukaryota</taxon>
        <taxon>Fungi</taxon>
        <taxon>Dikarya</taxon>
        <taxon>Basidiomycota</taxon>
        <taxon>Ustilaginomycotina</taxon>
        <taxon>Ustilaginomycetes</taxon>
        <taxon>Ustilaginales</taxon>
        <taxon>Anthracoideaceae</taxon>
        <taxon>Testicularia</taxon>
    </lineage>
</organism>
<gene>
    <name evidence="1" type="ORF">BCV70DRAFT_53382</name>
</gene>
<dbReference type="InParanoid" id="A0A317XVI1"/>
<protein>
    <submittedName>
        <fullName evidence="1">Uncharacterized protein</fullName>
    </submittedName>
</protein>
<name>A0A317XVI1_9BASI</name>
<evidence type="ECO:0000313" key="1">
    <source>
        <dbReference type="EMBL" id="PWZ01918.1"/>
    </source>
</evidence>
<reference evidence="1 2" key="1">
    <citation type="journal article" date="2018" name="Mol. Biol. Evol.">
        <title>Broad Genomic Sampling Reveals a Smut Pathogenic Ancestry of the Fungal Clade Ustilaginomycotina.</title>
        <authorList>
            <person name="Kijpornyongpan T."/>
            <person name="Mondo S.J."/>
            <person name="Barry K."/>
            <person name="Sandor L."/>
            <person name="Lee J."/>
            <person name="Lipzen A."/>
            <person name="Pangilinan J."/>
            <person name="LaButti K."/>
            <person name="Hainaut M."/>
            <person name="Henrissat B."/>
            <person name="Grigoriev I.V."/>
            <person name="Spatafora J.W."/>
            <person name="Aime M.C."/>
        </authorList>
    </citation>
    <scope>NUCLEOTIDE SEQUENCE [LARGE SCALE GENOMIC DNA]</scope>
    <source>
        <strain evidence="1 2">MCA 3645</strain>
    </source>
</reference>
<dbReference type="Proteomes" id="UP000246740">
    <property type="component" value="Unassembled WGS sequence"/>
</dbReference>
<sequence>MTKSSTCDGKGSAIFLQRHGRESTRLCMTNRQSTSRTHTASTYVRLQHPSTTVVCKGLPSSHRVPERLPPSLLSGFCKGGGDISHGSGYCSTCSVVWFGLSWRDVFPLLSVYSTRRGEARRSRSVTLRPRRPRLLRVPQCASLPPNPSCTCAADITIRNTLSLDVSQRVNRQKAKRSRFCS</sequence>
<keyword evidence="2" id="KW-1185">Reference proteome</keyword>
<accession>A0A317XVI1</accession>
<proteinExistence type="predicted"/>
<dbReference type="EMBL" id="KZ819189">
    <property type="protein sequence ID" value="PWZ01918.1"/>
    <property type="molecule type" value="Genomic_DNA"/>
</dbReference>
<evidence type="ECO:0000313" key="2">
    <source>
        <dbReference type="Proteomes" id="UP000246740"/>
    </source>
</evidence>
<dbReference type="AlphaFoldDB" id="A0A317XVI1"/>